<proteinExistence type="inferred from homology"/>
<keyword evidence="3" id="KW-1185">Reference proteome</keyword>
<name>A0A4Q1K1X7_9FLAO</name>
<evidence type="ECO:0000256" key="1">
    <source>
        <dbReference type="ARBA" id="ARBA00008591"/>
    </source>
</evidence>
<dbReference type="AlphaFoldDB" id="A0A4Q1K1X7"/>
<dbReference type="InterPro" id="IPR018445">
    <property type="entry name" value="Put_Phosphate_transp_reg"/>
</dbReference>
<reference evidence="3" key="1">
    <citation type="submission" date="2019-01" db="EMBL/GenBank/DDBJ databases">
        <title>Cytophagaceae bacterium strain CAR-16.</title>
        <authorList>
            <person name="Chen W.-M."/>
        </authorList>
    </citation>
    <scope>NUCLEOTIDE SEQUENCE [LARGE SCALE GENOMIC DNA]</scope>
    <source>
        <strain evidence="3">LLJ-11</strain>
    </source>
</reference>
<sequence>MNLNSIFQFLVPKDTKFFPLFEQASGTLVVLAETLHEAVNAPKDERENYFKKIEELENKIEGITHKTQLELSKNFITPFDREDINALIKAMDNVADNMHGAASRMRLYQVEKITKSIRKLTEINLEACQLIDKAVKELKDLKNHGSIKAICKRINKLESKADVVFDKAVADIFENESDAIKVIKYKEVLSALEMASDRCKGVSNVIEQISVKHS</sequence>
<dbReference type="Gene3D" id="1.20.58.220">
    <property type="entry name" value="Phosphate transport system protein phou homolog 2, domain 2"/>
    <property type="match status" value="1"/>
</dbReference>
<dbReference type="PANTHER" id="PTHR37298:SF1">
    <property type="entry name" value="UPF0111 PROTEIN YKAA"/>
    <property type="match status" value="1"/>
</dbReference>
<dbReference type="EMBL" id="SBKO01000002">
    <property type="protein sequence ID" value="RXR19033.1"/>
    <property type="molecule type" value="Genomic_DNA"/>
</dbReference>
<dbReference type="InterPro" id="IPR052912">
    <property type="entry name" value="UPF0111_domain"/>
</dbReference>
<dbReference type="OrthoDB" id="9797568at2"/>
<evidence type="ECO:0000313" key="3">
    <source>
        <dbReference type="Proteomes" id="UP000290283"/>
    </source>
</evidence>
<comment type="caution">
    <text evidence="2">The sequence shown here is derived from an EMBL/GenBank/DDBJ whole genome shotgun (WGS) entry which is preliminary data.</text>
</comment>
<accession>A0A4Q1K1X7</accession>
<dbReference type="SUPFAM" id="SSF109755">
    <property type="entry name" value="PhoU-like"/>
    <property type="match status" value="1"/>
</dbReference>
<dbReference type="Pfam" id="PF01865">
    <property type="entry name" value="PhoU_div"/>
    <property type="match status" value="1"/>
</dbReference>
<protein>
    <submittedName>
        <fullName evidence="2">DUF47 domain-containing protein</fullName>
    </submittedName>
</protein>
<organism evidence="2 3">
    <name type="scientific">Flavobacterium amnicola</name>
    <dbReference type="NCBI Taxonomy" id="2506422"/>
    <lineage>
        <taxon>Bacteria</taxon>
        <taxon>Pseudomonadati</taxon>
        <taxon>Bacteroidota</taxon>
        <taxon>Flavobacteriia</taxon>
        <taxon>Flavobacteriales</taxon>
        <taxon>Flavobacteriaceae</taxon>
        <taxon>Flavobacterium</taxon>
    </lineage>
</organism>
<gene>
    <name evidence="2" type="ORF">EQG63_06195</name>
</gene>
<dbReference type="InterPro" id="IPR038078">
    <property type="entry name" value="PhoU-like_sf"/>
</dbReference>
<dbReference type="RefSeq" id="WP_129435491.1">
    <property type="nucleotide sequence ID" value="NZ_SBKO01000002.1"/>
</dbReference>
<comment type="similarity">
    <text evidence="1">Belongs to the UPF0111 family.</text>
</comment>
<dbReference type="PANTHER" id="PTHR37298">
    <property type="entry name" value="UPF0111 PROTEIN YKAA"/>
    <property type="match status" value="1"/>
</dbReference>
<evidence type="ECO:0000313" key="2">
    <source>
        <dbReference type="EMBL" id="RXR19033.1"/>
    </source>
</evidence>
<dbReference type="Proteomes" id="UP000290283">
    <property type="component" value="Unassembled WGS sequence"/>
</dbReference>